<keyword evidence="1" id="KW-0175">Coiled coil</keyword>
<evidence type="ECO:0008006" key="5">
    <source>
        <dbReference type="Google" id="ProtNLM"/>
    </source>
</evidence>
<dbReference type="AlphaFoldDB" id="B5Y7M9"/>
<evidence type="ECO:0000313" key="3">
    <source>
        <dbReference type="EMBL" id="ACI18003.1"/>
    </source>
</evidence>
<organism evidence="3 4">
    <name type="scientific">Coprothermobacter proteolyticus (strain ATCC 35245 / DSM 5265 / OCM 4 / BT)</name>
    <dbReference type="NCBI Taxonomy" id="309798"/>
    <lineage>
        <taxon>Bacteria</taxon>
        <taxon>Pseudomonadati</taxon>
        <taxon>Coprothermobacterota</taxon>
        <taxon>Coprothermobacteria</taxon>
        <taxon>Coprothermobacterales</taxon>
        <taxon>Coprothermobacteraceae</taxon>
        <taxon>Coprothermobacter</taxon>
    </lineage>
</organism>
<dbReference type="Proteomes" id="UP000001732">
    <property type="component" value="Chromosome"/>
</dbReference>
<keyword evidence="2" id="KW-1133">Transmembrane helix</keyword>
<reference evidence="3 4" key="2">
    <citation type="journal article" date="2014" name="Genome Announc.">
        <title>Complete Genome Sequence of Coprothermobacter proteolyticus DSM 5265.</title>
        <authorList>
            <person name="Alexiev A."/>
            <person name="Coil D.A."/>
            <person name="Badger J.H."/>
            <person name="Enticknap J."/>
            <person name="Ward N."/>
            <person name="Robb F.T."/>
            <person name="Eisen J.A."/>
        </authorList>
    </citation>
    <scope>NUCLEOTIDE SEQUENCE [LARGE SCALE GENOMIC DNA]</scope>
    <source>
        <strain evidence="4">ATCC 35245 / DSM 5265 / OCM 4 / BT</strain>
    </source>
</reference>
<keyword evidence="4" id="KW-1185">Reference proteome</keyword>
<accession>B5Y7M9</accession>
<feature type="coiled-coil region" evidence="1">
    <location>
        <begin position="21"/>
        <end position="48"/>
    </location>
</feature>
<protein>
    <recommendedName>
        <fullName evidence="5">YvrJ protein family</fullName>
    </recommendedName>
</protein>
<name>B5Y7M9_COPPD</name>
<proteinExistence type="predicted"/>
<keyword evidence="2" id="KW-0472">Membrane</keyword>
<dbReference type="InterPro" id="IPR024419">
    <property type="entry name" value="YvrJ"/>
</dbReference>
<dbReference type="RefSeq" id="WP_012544653.1">
    <property type="nucleotide sequence ID" value="NC_011295.1"/>
</dbReference>
<evidence type="ECO:0000256" key="1">
    <source>
        <dbReference type="SAM" id="Coils"/>
    </source>
</evidence>
<dbReference type="Pfam" id="PF12841">
    <property type="entry name" value="YvrJ"/>
    <property type="match status" value="1"/>
</dbReference>
<reference evidence="4" key="1">
    <citation type="submission" date="2008-08" db="EMBL/GenBank/DDBJ databases">
        <title>The complete genome sequence of Coprothermobacter proteolyticus strain ATCC 5245 / DSM 5265 / BT.</title>
        <authorList>
            <person name="Dodson R.J."/>
            <person name="Durkin A.S."/>
            <person name="Wu M."/>
            <person name="Eisen J."/>
            <person name="Sutton G."/>
        </authorList>
    </citation>
    <scope>NUCLEOTIDE SEQUENCE [LARGE SCALE GENOMIC DNA]</scope>
    <source>
        <strain evidence="4">ATCC 35245 / DSM 5265 / OCM 4 / BT</strain>
    </source>
</reference>
<dbReference type="OrthoDB" id="2662123at2"/>
<keyword evidence="2" id="KW-0812">Transmembrane</keyword>
<evidence type="ECO:0000313" key="4">
    <source>
        <dbReference type="Proteomes" id="UP000001732"/>
    </source>
</evidence>
<dbReference type="EMBL" id="CP001145">
    <property type="protein sequence ID" value="ACI18003.1"/>
    <property type="molecule type" value="Genomic_DNA"/>
</dbReference>
<sequence length="57" mass="6155">MDIIQIVGSLGFPIAVAAYFIVEINKTLAQLLLAIKDLSQEIALLKEAVRTNVGIDT</sequence>
<feature type="transmembrane region" description="Helical" evidence="2">
    <location>
        <begin position="6"/>
        <end position="22"/>
    </location>
</feature>
<gene>
    <name evidence="3" type="ordered locus">COPRO5265_0410</name>
</gene>
<evidence type="ECO:0000256" key="2">
    <source>
        <dbReference type="SAM" id="Phobius"/>
    </source>
</evidence>